<dbReference type="AlphaFoldDB" id="A0A7L7L7S8"/>
<evidence type="ECO:0008006" key="3">
    <source>
        <dbReference type="Google" id="ProtNLM"/>
    </source>
</evidence>
<protein>
    <recommendedName>
        <fullName evidence="3">Lipoprotein</fullName>
    </recommendedName>
</protein>
<evidence type="ECO:0000313" key="1">
    <source>
        <dbReference type="EMBL" id="QMU28429.1"/>
    </source>
</evidence>
<dbReference type="PROSITE" id="PS51257">
    <property type="entry name" value="PROKAR_LIPOPROTEIN"/>
    <property type="match status" value="1"/>
</dbReference>
<gene>
    <name evidence="1" type="ORF">HUW48_10440</name>
</gene>
<dbReference type="RefSeq" id="WP_182415614.1">
    <property type="nucleotide sequence ID" value="NZ_CP055153.1"/>
</dbReference>
<evidence type="ECO:0000313" key="2">
    <source>
        <dbReference type="Proteomes" id="UP000514509"/>
    </source>
</evidence>
<accession>A0A7L7L7S8</accession>
<organism evidence="1 2">
    <name type="scientific">Adhaeribacter radiodurans</name>
    <dbReference type="NCBI Taxonomy" id="2745197"/>
    <lineage>
        <taxon>Bacteria</taxon>
        <taxon>Pseudomonadati</taxon>
        <taxon>Bacteroidota</taxon>
        <taxon>Cytophagia</taxon>
        <taxon>Cytophagales</taxon>
        <taxon>Hymenobacteraceae</taxon>
        <taxon>Adhaeribacter</taxon>
    </lineage>
</organism>
<reference evidence="1 2" key="1">
    <citation type="submission" date="2020-08" db="EMBL/GenBank/DDBJ databases">
        <title>Adhaeribacter dokdonensis sp. nov., isolated from the rhizosphere of Elymus tsukushiensis, a plant native to the Dokdo Islands, Republic of Korea.</title>
        <authorList>
            <person name="Ghim S.Y."/>
        </authorList>
    </citation>
    <scope>NUCLEOTIDE SEQUENCE [LARGE SCALE GENOMIC DNA]</scope>
    <source>
        <strain evidence="1 2">KUDC8001</strain>
    </source>
</reference>
<name>A0A7L7L7S8_9BACT</name>
<dbReference type="KEGG" id="add:HUW48_10440"/>
<sequence length="245" mass="28249">MLKQGLLVLFICFFFIGCTEKIDPNPEGLGLQYYPLQVGDYWIYHVTETSYQNQFAHQASDSVNYFVRERVDTVFKDLTNEDTYKIIRSRRNSTAEEWSSDSVYVVNKSASDVSVTQNNLRVVKFIFPVKEGKKWNANIYNTQSGVNNTSEQKFYSFANQNVAFLLNGLTYPNTVKVEQFSNDNAIEKQEAFEIYAYGVGRVYKQIIDFNYCSDPDRQNGCEVGKQFIVTGIKRTEKLQEHGSIK</sequence>
<keyword evidence="2" id="KW-1185">Reference proteome</keyword>
<dbReference type="Proteomes" id="UP000514509">
    <property type="component" value="Chromosome"/>
</dbReference>
<dbReference type="EMBL" id="CP055153">
    <property type="protein sequence ID" value="QMU28429.1"/>
    <property type="molecule type" value="Genomic_DNA"/>
</dbReference>
<proteinExistence type="predicted"/>